<dbReference type="PATRIC" id="fig|1768241.3.peg.3524"/>
<dbReference type="InterPro" id="IPR019056">
    <property type="entry name" value="Phage_TAC_6"/>
</dbReference>
<evidence type="ECO:0008006" key="4">
    <source>
        <dbReference type="Google" id="ProtNLM"/>
    </source>
</evidence>
<dbReference type="EMBL" id="LPUY01000088">
    <property type="protein sequence ID" value="KUP91714.1"/>
    <property type="molecule type" value="Genomic_DNA"/>
</dbReference>
<dbReference type="RefSeq" id="WP_068246351.1">
    <property type="nucleotide sequence ID" value="NZ_LPUY01000088.1"/>
</dbReference>
<name>A0A132BTU8_9RHOB</name>
<gene>
    <name evidence="2" type="ORF">TRIHO_33750</name>
</gene>
<dbReference type="AlphaFoldDB" id="A0A132BTU8"/>
<evidence type="ECO:0000313" key="3">
    <source>
        <dbReference type="Proteomes" id="UP000068382"/>
    </source>
</evidence>
<proteinExistence type="predicted"/>
<reference evidence="2 3" key="1">
    <citation type="submission" date="2015-12" db="EMBL/GenBank/DDBJ databases">
        <title>Genome sequence of the marine Rhodobacteraceae strain O3.65, Candidatus Tritonibacter horizontis.</title>
        <authorList>
            <person name="Poehlein A."/>
            <person name="Giebel H.A."/>
            <person name="Voget S."/>
            <person name="Brinkhoff T."/>
        </authorList>
    </citation>
    <scope>NUCLEOTIDE SEQUENCE [LARGE SCALE GENOMIC DNA]</scope>
    <source>
        <strain evidence="2 3">O3.65</strain>
    </source>
</reference>
<evidence type="ECO:0000313" key="2">
    <source>
        <dbReference type="EMBL" id="KUP91714.1"/>
    </source>
</evidence>
<sequence>MKTLDWSALMRAGLVQLRLSPEAFWRLTPAELQLMLNLEAQNPPMDRDRLSRLMAQFPDPEHRAVPAPQSDLNTTE</sequence>
<organism evidence="2 3">
    <name type="scientific">Tritonibacter horizontis</name>
    <dbReference type="NCBI Taxonomy" id="1768241"/>
    <lineage>
        <taxon>Bacteria</taxon>
        <taxon>Pseudomonadati</taxon>
        <taxon>Pseudomonadota</taxon>
        <taxon>Alphaproteobacteria</taxon>
        <taxon>Rhodobacterales</taxon>
        <taxon>Paracoccaceae</taxon>
        <taxon>Tritonibacter</taxon>
    </lineage>
</organism>
<dbReference type="InterPro" id="IPR011739">
    <property type="entry name" value="GTA_rcc01693"/>
</dbReference>
<protein>
    <recommendedName>
        <fullName evidence="4">Phage tail assembly chaperone</fullName>
    </recommendedName>
</protein>
<accession>A0A132BTU8</accession>
<comment type="caution">
    <text evidence="2">The sequence shown here is derived from an EMBL/GenBank/DDBJ whole genome shotgun (WGS) entry which is preliminary data.</text>
</comment>
<dbReference type="Proteomes" id="UP000068382">
    <property type="component" value="Unassembled WGS sequence"/>
</dbReference>
<evidence type="ECO:0000256" key="1">
    <source>
        <dbReference type="SAM" id="MobiDB-lite"/>
    </source>
</evidence>
<dbReference type="OrthoDB" id="7582980at2"/>
<dbReference type="Pfam" id="PF09550">
    <property type="entry name" value="Phage_TAC_6"/>
    <property type="match status" value="1"/>
</dbReference>
<keyword evidence="3" id="KW-1185">Reference proteome</keyword>
<feature type="region of interest" description="Disordered" evidence="1">
    <location>
        <begin position="57"/>
        <end position="76"/>
    </location>
</feature>
<dbReference type="NCBIfam" id="TIGR02216">
    <property type="entry name" value="phage_TIGR02216"/>
    <property type="match status" value="1"/>
</dbReference>